<dbReference type="RefSeq" id="WP_197001725.1">
    <property type="nucleotide sequence ID" value="NZ_BONS01000027.1"/>
</dbReference>
<proteinExistence type="predicted"/>
<accession>A0A8J7GMQ8</accession>
<keyword evidence="2" id="KW-1185">Reference proteome</keyword>
<reference evidence="1" key="1">
    <citation type="submission" date="2020-11" db="EMBL/GenBank/DDBJ databases">
        <title>Sequencing the genomes of 1000 actinobacteria strains.</title>
        <authorList>
            <person name="Klenk H.-P."/>
        </authorList>
    </citation>
    <scope>NUCLEOTIDE SEQUENCE</scope>
    <source>
        <strain evidence="1">DSM 45356</strain>
    </source>
</reference>
<gene>
    <name evidence="1" type="ORF">IW245_000682</name>
</gene>
<comment type="caution">
    <text evidence="1">The sequence shown here is derived from an EMBL/GenBank/DDBJ whole genome shotgun (WGS) entry which is preliminary data.</text>
</comment>
<evidence type="ECO:0000313" key="1">
    <source>
        <dbReference type="EMBL" id="MBG6134488.1"/>
    </source>
</evidence>
<protein>
    <submittedName>
        <fullName evidence="1">Uncharacterized protein</fullName>
    </submittedName>
</protein>
<dbReference type="AlphaFoldDB" id="A0A8J7GMQ8"/>
<evidence type="ECO:0000313" key="2">
    <source>
        <dbReference type="Proteomes" id="UP000622552"/>
    </source>
</evidence>
<sequence length="113" mass="12635">MRPSPMTPSRDGEIEQDWIIADRMRALSNARVEDDVDLPELRRAMEKLSTQQVTDVVNRMLATNNSILDGETAEIFAGIFRGGHIVDGEYVPLRSDRIKEALSLELLKPLAAS</sequence>
<dbReference type="EMBL" id="JADOUF010000001">
    <property type="protein sequence ID" value="MBG6134488.1"/>
    <property type="molecule type" value="Genomic_DNA"/>
</dbReference>
<organism evidence="1 2">
    <name type="scientific">Longispora fulva</name>
    <dbReference type="NCBI Taxonomy" id="619741"/>
    <lineage>
        <taxon>Bacteria</taxon>
        <taxon>Bacillati</taxon>
        <taxon>Actinomycetota</taxon>
        <taxon>Actinomycetes</taxon>
        <taxon>Micromonosporales</taxon>
        <taxon>Micromonosporaceae</taxon>
        <taxon>Longispora</taxon>
    </lineage>
</organism>
<name>A0A8J7GMQ8_9ACTN</name>
<dbReference type="Proteomes" id="UP000622552">
    <property type="component" value="Unassembled WGS sequence"/>
</dbReference>